<evidence type="ECO:0000313" key="2">
    <source>
        <dbReference type="Proteomes" id="UP000259610"/>
    </source>
</evidence>
<proteinExistence type="predicted"/>
<sequence length="142" mass="16399">MTLRKTRFGLAPARPEKLIEGFLGDDRFLIVPPNAYNSLGLGTTQLYNEPVVYNRKRYGRFELDGRPYIFRKLETVPPRLSEEFLLVDLLHNLDRLAENKAVLLRKAQKRAETMDLTRLTRALRVYGSARAERLLKPVLGDD</sequence>
<accession>A0A3B9H3E3</accession>
<dbReference type="EMBL" id="DMAN01000426">
    <property type="protein sequence ID" value="HAE29213.1"/>
    <property type="molecule type" value="Genomic_DNA"/>
</dbReference>
<reference evidence="1 2" key="1">
    <citation type="journal article" date="2018" name="Nat. Biotechnol.">
        <title>A standardized bacterial taxonomy based on genome phylogeny substantially revises the tree of life.</title>
        <authorList>
            <person name="Parks D.H."/>
            <person name="Chuvochina M."/>
            <person name="Waite D.W."/>
            <person name="Rinke C."/>
            <person name="Skarshewski A."/>
            <person name="Chaumeil P.A."/>
            <person name="Hugenholtz P."/>
        </authorList>
    </citation>
    <scope>NUCLEOTIDE SEQUENCE [LARGE SCALE GENOMIC DNA]</scope>
    <source>
        <strain evidence="1">UBA8733</strain>
    </source>
</reference>
<dbReference type="AlphaFoldDB" id="A0A3B9H3E3"/>
<comment type="caution">
    <text evidence="1">The sequence shown here is derived from an EMBL/GenBank/DDBJ whole genome shotgun (WGS) entry which is preliminary data.</text>
</comment>
<name>A0A3B9H3E3_9PROT</name>
<protein>
    <submittedName>
        <fullName evidence="1">Uncharacterized protein</fullName>
    </submittedName>
</protein>
<gene>
    <name evidence="1" type="ORF">DCG58_18785</name>
</gene>
<dbReference type="Proteomes" id="UP000259610">
    <property type="component" value="Unassembled WGS sequence"/>
</dbReference>
<evidence type="ECO:0000313" key="1">
    <source>
        <dbReference type="EMBL" id="HAE29213.1"/>
    </source>
</evidence>
<organism evidence="1 2">
    <name type="scientific">Hyphomonas adhaerens</name>
    <dbReference type="NCBI Taxonomy" id="81029"/>
    <lineage>
        <taxon>Bacteria</taxon>
        <taxon>Pseudomonadati</taxon>
        <taxon>Pseudomonadota</taxon>
        <taxon>Alphaproteobacteria</taxon>
        <taxon>Hyphomonadales</taxon>
        <taxon>Hyphomonadaceae</taxon>
        <taxon>Hyphomonas</taxon>
    </lineage>
</organism>